<dbReference type="InterPro" id="IPR057702">
    <property type="entry name" value="DUF7942"/>
</dbReference>
<reference evidence="2 4" key="1">
    <citation type="submission" date="2020-05" db="EMBL/GenBank/DDBJ databases">
        <title>Whole genome shotgun sequence of Streptomyces fulvorobeus NBRC 15897.</title>
        <authorList>
            <person name="Komaki H."/>
            <person name="Tamura T."/>
        </authorList>
    </citation>
    <scope>NUCLEOTIDE SEQUENCE [LARGE SCALE GENOMIC DNA]</scope>
    <source>
        <strain evidence="2 4">NBRC 15897</strain>
    </source>
</reference>
<sequence>MTARTLARLTFANPASAIYLGLVGASVAIATAFTLFSSDPGFIWVWPVFFTAPASLLTVAVGGSVPGVDDVPAWTLLGALIGCALIQSFVLGALLEALRSRSRRTARR</sequence>
<reference evidence="3 5" key="2">
    <citation type="submission" date="2020-07" db="EMBL/GenBank/DDBJ databases">
        <title>Sequencing the genomes of 1000 actinobacteria strains.</title>
        <authorList>
            <person name="Klenk H.-P."/>
        </authorList>
    </citation>
    <scope>NUCLEOTIDE SEQUENCE [LARGE SCALE GENOMIC DNA]</scope>
    <source>
        <strain evidence="3 5">DSM 41455</strain>
    </source>
</reference>
<dbReference type="EMBL" id="JACCCF010000001">
    <property type="protein sequence ID" value="NYE39156.1"/>
    <property type="molecule type" value="Genomic_DNA"/>
</dbReference>
<evidence type="ECO:0000313" key="3">
    <source>
        <dbReference type="EMBL" id="NYE39156.1"/>
    </source>
</evidence>
<feature type="transmembrane region" description="Helical" evidence="1">
    <location>
        <begin position="71"/>
        <end position="98"/>
    </location>
</feature>
<keyword evidence="1" id="KW-0472">Membrane</keyword>
<feature type="transmembrane region" description="Helical" evidence="1">
    <location>
        <begin position="43"/>
        <end position="65"/>
    </location>
</feature>
<keyword evidence="4" id="KW-1185">Reference proteome</keyword>
<gene>
    <name evidence="3" type="ORF">HEB29_000167</name>
    <name evidence="2" type="ORF">Sfulv_01700</name>
</gene>
<evidence type="ECO:0000313" key="4">
    <source>
        <dbReference type="Proteomes" id="UP000498980"/>
    </source>
</evidence>
<evidence type="ECO:0000313" key="2">
    <source>
        <dbReference type="EMBL" id="GFM95359.1"/>
    </source>
</evidence>
<protein>
    <submittedName>
        <fullName evidence="2">Uncharacterized protein</fullName>
    </submittedName>
</protein>
<organism evidence="2 4">
    <name type="scientific">Streptomyces fulvorobeus</name>
    <dbReference type="NCBI Taxonomy" id="284028"/>
    <lineage>
        <taxon>Bacteria</taxon>
        <taxon>Bacillati</taxon>
        <taxon>Actinomycetota</taxon>
        <taxon>Actinomycetes</taxon>
        <taxon>Kitasatosporales</taxon>
        <taxon>Streptomycetaceae</taxon>
        <taxon>Streptomyces</taxon>
    </lineage>
</organism>
<dbReference type="Pfam" id="PF25637">
    <property type="entry name" value="DUF7942"/>
    <property type="match status" value="1"/>
</dbReference>
<dbReference type="Proteomes" id="UP000498980">
    <property type="component" value="Unassembled WGS sequence"/>
</dbReference>
<evidence type="ECO:0000256" key="1">
    <source>
        <dbReference type="SAM" id="Phobius"/>
    </source>
</evidence>
<keyword evidence="1" id="KW-1133">Transmembrane helix</keyword>
<dbReference type="EMBL" id="BLWC01000001">
    <property type="protein sequence ID" value="GFM95359.1"/>
    <property type="molecule type" value="Genomic_DNA"/>
</dbReference>
<proteinExistence type="predicted"/>
<feature type="transmembrane region" description="Helical" evidence="1">
    <location>
        <begin position="16"/>
        <end position="36"/>
    </location>
</feature>
<dbReference type="AlphaFoldDB" id="A0A7J0BYP0"/>
<keyword evidence="1" id="KW-0812">Transmembrane</keyword>
<evidence type="ECO:0000313" key="5">
    <source>
        <dbReference type="Proteomes" id="UP000530403"/>
    </source>
</evidence>
<dbReference type="Proteomes" id="UP000530403">
    <property type="component" value="Unassembled WGS sequence"/>
</dbReference>
<dbReference type="NCBIfam" id="NF046119">
    <property type="entry name" value="memb_SCO4225"/>
    <property type="match status" value="1"/>
</dbReference>
<accession>A0A7J0BYP0</accession>
<comment type="caution">
    <text evidence="2">The sequence shown here is derived from an EMBL/GenBank/DDBJ whole genome shotgun (WGS) entry which is preliminary data.</text>
</comment>
<name>A0A7J0BYP0_9ACTN</name>
<dbReference type="RefSeq" id="WP_173310312.1">
    <property type="nucleotide sequence ID" value="NZ_BAAAUE010000008.1"/>
</dbReference>